<proteinExistence type="predicted"/>
<dbReference type="InterPro" id="IPR036872">
    <property type="entry name" value="CH_dom_sf"/>
</dbReference>
<name>A0A1I8EY01_WUCBA</name>
<protein>
    <submittedName>
        <fullName evidence="1">Uncharacterized protein</fullName>
    </submittedName>
</protein>
<organism evidence="1">
    <name type="scientific">Wuchereria bancrofti</name>
    <dbReference type="NCBI Taxonomy" id="6293"/>
    <lineage>
        <taxon>Eukaryota</taxon>
        <taxon>Metazoa</taxon>
        <taxon>Ecdysozoa</taxon>
        <taxon>Nematoda</taxon>
        <taxon>Chromadorea</taxon>
        <taxon>Rhabditida</taxon>
        <taxon>Spirurina</taxon>
        <taxon>Spiruromorpha</taxon>
        <taxon>Filarioidea</taxon>
        <taxon>Onchocercidae</taxon>
        <taxon>Wuchereria</taxon>
    </lineage>
</organism>
<reference evidence="1" key="1">
    <citation type="submission" date="2016-11" db="UniProtKB">
        <authorList>
            <consortium name="WormBaseParasite"/>
        </authorList>
    </citation>
    <scope>IDENTIFICATION</scope>
    <source>
        <strain evidence="1">pt0022</strain>
    </source>
</reference>
<evidence type="ECO:0000313" key="1">
    <source>
        <dbReference type="WBParaSite" id="maker-PairedContig_61-snap-gene-0.9-mRNA-1"/>
    </source>
</evidence>
<dbReference type="SUPFAM" id="SSF47576">
    <property type="entry name" value="Calponin-homology domain, CH-domain"/>
    <property type="match status" value="1"/>
</dbReference>
<dbReference type="WBParaSite" id="maker-PairedContig_61-snap-gene-0.9-mRNA-1">
    <property type="protein sequence ID" value="maker-PairedContig_61-snap-gene-0.9-mRNA-1"/>
    <property type="gene ID" value="maker-PairedContig_61-snap-gene-0.9"/>
</dbReference>
<dbReference type="AlphaFoldDB" id="A0A1I8EY01"/>
<sequence length="159" mass="19485">MVFIMKEYYDSDELAFFLDMAMNESQRWLEVTCRELFIDSDDFIYSLRYGTHLRKIINKIIPGCFDLSRNRHGKTTQTTRQILIRANVPYTEVKNYIDDEDWILQFLLICLYRLHIPQHLLFLREDLEQYEGFEKPYEVFIKKQYVYIYFKVQKLVHKN</sequence>
<accession>A0A1I8EY01</accession>
<dbReference type="Gene3D" id="1.10.418.10">
    <property type="entry name" value="Calponin-like domain"/>
    <property type="match status" value="1"/>
</dbReference>